<dbReference type="HOGENOM" id="CLU_1843800_0_0_0"/>
<evidence type="ECO:0000256" key="1">
    <source>
        <dbReference type="SAM" id="SignalP"/>
    </source>
</evidence>
<dbReference type="EMBL" id="CP000473">
    <property type="protein sequence ID" value="ABJ83828.1"/>
    <property type="molecule type" value="Genomic_DNA"/>
</dbReference>
<feature type="chain" id="PRO_5004163196" evidence="1">
    <location>
        <begin position="22"/>
        <end position="139"/>
    </location>
</feature>
<evidence type="ECO:0000313" key="2">
    <source>
        <dbReference type="EMBL" id="ABJ83828.1"/>
    </source>
</evidence>
<dbReference type="InParanoid" id="Q023L2"/>
<dbReference type="STRING" id="234267.Acid_2842"/>
<dbReference type="AlphaFoldDB" id="Q023L2"/>
<feature type="signal peptide" evidence="1">
    <location>
        <begin position="1"/>
        <end position="21"/>
    </location>
</feature>
<dbReference type="KEGG" id="sus:Acid_2842"/>
<organism evidence="2">
    <name type="scientific">Solibacter usitatus (strain Ellin6076)</name>
    <dbReference type="NCBI Taxonomy" id="234267"/>
    <lineage>
        <taxon>Bacteria</taxon>
        <taxon>Pseudomonadati</taxon>
        <taxon>Acidobacteriota</taxon>
        <taxon>Terriglobia</taxon>
        <taxon>Bryobacterales</taxon>
        <taxon>Solibacteraceae</taxon>
        <taxon>Candidatus Solibacter</taxon>
    </lineage>
</organism>
<accession>Q023L2</accession>
<name>Q023L2_SOLUE</name>
<keyword evidence="1" id="KW-0732">Signal</keyword>
<gene>
    <name evidence="2" type="ordered locus">Acid_2842</name>
</gene>
<reference evidence="2" key="1">
    <citation type="submission" date="2006-10" db="EMBL/GenBank/DDBJ databases">
        <title>Complete sequence of Solibacter usitatus Ellin6076.</title>
        <authorList>
            <consortium name="US DOE Joint Genome Institute"/>
            <person name="Copeland A."/>
            <person name="Lucas S."/>
            <person name="Lapidus A."/>
            <person name="Barry K."/>
            <person name="Detter J.C."/>
            <person name="Glavina del Rio T."/>
            <person name="Hammon N."/>
            <person name="Israni S."/>
            <person name="Dalin E."/>
            <person name="Tice H."/>
            <person name="Pitluck S."/>
            <person name="Thompson L.S."/>
            <person name="Brettin T."/>
            <person name="Bruce D."/>
            <person name="Han C."/>
            <person name="Tapia R."/>
            <person name="Gilna P."/>
            <person name="Schmutz J."/>
            <person name="Larimer F."/>
            <person name="Land M."/>
            <person name="Hauser L."/>
            <person name="Kyrpides N."/>
            <person name="Mikhailova N."/>
            <person name="Janssen P.H."/>
            <person name="Kuske C.R."/>
            <person name="Richardson P."/>
        </authorList>
    </citation>
    <scope>NUCLEOTIDE SEQUENCE</scope>
    <source>
        <strain evidence="2">Ellin6076</strain>
    </source>
</reference>
<protein>
    <submittedName>
        <fullName evidence="2">Uncharacterized protein</fullName>
    </submittedName>
</protein>
<proteinExistence type="predicted"/>
<sequence precursor="true">MALNKSLGIALLAVAALSAKTSTSLFEIRGVTTAPSTAAEKMTYSGPDHQTQSISVQKRPLLDLSAVESATVVGDTLQITLTPSGSLRLAQSKHRIAILIDGKVRDIQPDLKGAVITVHGLSPAEATDLAARINAAAGK</sequence>